<dbReference type="GeneID" id="41320930"/>
<organism evidence="4 5">
    <name type="scientific">Methanomethylophilus alvi</name>
    <dbReference type="NCBI Taxonomy" id="1291540"/>
    <lineage>
        <taxon>Archaea</taxon>
        <taxon>Methanobacteriati</taxon>
        <taxon>Thermoplasmatota</taxon>
        <taxon>Thermoplasmata</taxon>
        <taxon>Methanomassiliicoccales</taxon>
        <taxon>Methanomethylophilaceae</taxon>
        <taxon>Methanomethylophilus</taxon>
    </lineage>
</organism>
<dbReference type="InterPro" id="IPR051257">
    <property type="entry name" value="Diverse_CBS-Domain"/>
</dbReference>
<dbReference type="InterPro" id="IPR046342">
    <property type="entry name" value="CBS_dom_sf"/>
</dbReference>
<dbReference type="InterPro" id="IPR000644">
    <property type="entry name" value="CBS_dom"/>
</dbReference>
<evidence type="ECO:0000313" key="5">
    <source>
        <dbReference type="Proteomes" id="UP000273278"/>
    </source>
</evidence>
<dbReference type="OMA" id="WLPSPFE"/>
<gene>
    <name evidence="4" type="ORF">BKD89_00635</name>
</gene>
<dbReference type="PANTHER" id="PTHR43080">
    <property type="entry name" value="CBS DOMAIN-CONTAINING PROTEIN CBSX3, MITOCHONDRIAL"/>
    <property type="match status" value="1"/>
</dbReference>
<reference evidence="4 5" key="1">
    <citation type="submission" date="2016-10" db="EMBL/GenBank/DDBJ databases">
        <title>Complete genome of the TMA-utilizing, human hosted archaeon Methanomethylophilus alvus Gen. nov, sp. nov., strain Mx-05, derived from a pure culture.</title>
        <authorList>
            <person name="Brugere J.-F."/>
            <person name="Ben Hania W."/>
            <person name="Chaudhary P.P."/>
            <person name="Gaci N."/>
            <person name="Borrel G."/>
            <person name="Cao Van Tuat L."/>
            <person name="Fardeau M.-L."/>
            <person name="Harris H.M.B."/>
            <person name="O'Toole P.W."/>
            <person name="Ollivier B."/>
        </authorList>
    </citation>
    <scope>NUCLEOTIDE SEQUENCE [LARGE SCALE GENOMIC DNA]</scope>
    <source>
        <strain evidence="4 5">Mx-05</strain>
    </source>
</reference>
<dbReference type="SUPFAM" id="SSF54631">
    <property type="entry name" value="CBS-domain pair"/>
    <property type="match status" value="1"/>
</dbReference>
<evidence type="ECO:0000313" key="4">
    <source>
        <dbReference type="EMBL" id="AYQ54327.1"/>
    </source>
</evidence>
<dbReference type="PROSITE" id="PS51371">
    <property type="entry name" value="CBS"/>
    <property type="match status" value="2"/>
</dbReference>
<dbReference type="RefSeq" id="WP_015504037.1">
    <property type="nucleotide sequence ID" value="NZ_CAYARL010000008.1"/>
</dbReference>
<feature type="domain" description="CBS" evidence="3">
    <location>
        <begin position="97"/>
        <end position="151"/>
    </location>
</feature>
<accession>A0A3G3IES7</accession>
<keyword evidence="1 2" id="KW-0129">CBS domain</keyword>
<protein>
    <submittedName>
        <fullName evidence="4">Transcriptional regulator</fullName>
    </submittedName>
</protein>
<name>A0A3G3IES7_9ARCH</name>
<dbReference type="AlphaFoldDB" id="A0A3G3IES7"/>
<evidence type="ECO:0000259" key="3">
    <source>
        <dbReference type="PROSITE" id="PS51371"/>
    </source>
</evidence>
<evidence type="ECO:0000256" key="2">
    <source>
        <dbReference type="PROSITE-ProRule" id="PRU00703"/>
    </source>
</evidence>
<proteinExistence type="predicted"/>
<dbReference type="PANTHER" id="PTHR43080:SF2">
    <property type="entry name" value="CBS DOMAIN-CONTAINING PROTEIN"/>
    <property type="match status" value="1"/>
</dbReference>
<dbReference type="Proteomes" id="UP000273278">
    <property type="component" value="Chromosome"/>
</dbReference>
<dbReference type="Pfam" id="PF00571">
    <property type="entry name" value="CBS"/>
    <property type="match status" value="2"/>
</dbReference>
<evidence type="ECO:0000256" key="1">
    <source>
        <dbReference type="ARBA" id="ARBA00023122"/>
    </source>
</evidence>
<dbReference type="Gene3D" id="3.10.580.10">
    <property type="entry name" value="CBS-domain"/>
    <property type="match status" value="1"/>
</dbReference>
<sequence>MTTQVITVKPTDTVRQAVIKMALDNVTGAPVVDNRNHVLGVISQTDILQLILKYQDKLDEEIHSEHLLSQPMDTDNQSADMTLINKEFSGMKVEDIMVRSTLYTTPDAEIVEALRMMMKMDVNRLPVLEQGILVGTVSRSDVIFAIYKKKV</sequence>
<feature type="domain" description="CBS" evidence="3">
    <location>
        <begin position="1"/>
        <end position="60"/>
    </location>
</feature>
<dbReference type="EMBL" id="CP017686">
    <property type="protein sequence ID" value="AYQ54327.1"/>
    <property type="molecule type" value="Genomic_DNA"/>
</dbReference>
<dbReference type="SMART" id="SM00116">
    <property type="entry name" value="CBS"/>
    <property type="match status" value="2"/>
</dbReference>